<sequence length="297" mass="31427">MCAARMHADEADIGVSLVRRLIGEQFPQWSGLPVVPVESAGTDNAMYRIGDGLAARLPRIEGAVGNVAAEQRWLPRLAPELPVPIPEPVGRGRPGAGYPWEWSVFRWLEGENPVVGRLAEAELLAKDLAEFVAALRRVPADGGPPSGRGMPLAERDAPTRAAIEALDGMIDTRAATAVWEEALALPERSGPPVWSHGDLSPGNVLLTGDRLSGVIDFGGVGVGDPTVDLIPAWNLLPAGARSAFRAALCADDVTWARGRGWALSIALIQLPYYKDTNPALAANSRHVIAEVLADAAG</sequence>
<dbReference type="Proteomes" id="UP000621266">
    <property type="component" value="Unassembled WGS sequence"/>
</dbReference>
<proteinExistence type="predicted"/>
<comment type="caution">
    <text evidence="2">The sequence shown here is derived from an EMBL/GenBank/DDBJ whole genome shotgun (WGS) entry which is preliminary data.</text>
</comment>
<accession>A0ABQ7FJQ4</accession>
<dbReference type="Gene3D" id="3.90.1200.10">
    <property type="match status" value="1"/>
</dbReference>
<gene>
    <name evidence="2" type="ORF">GCU69_15295</name>
</gene>
<dbReference type="PANTHER" id="PTHR21310">
    <property type="entry name" value="AMINOGLYCOSIDE PHOSPHOTRANSFERASE-RELATED-RELATED"/>
    <property type="match status" value="1"/>
</dbReference>
<keyword evidence="3" id="KW-1185">Reference proteome</keyword>
<dbReference type="InterPro" id="IPR051678">
    <property type="entry name" value="AGP_Transferase"/>
</dbReference>
<feature type="domain" description="Aminoglycoside phosphotransferase" evidence="1">
    <location>
        <begin position="39"/>
        <end position="261"/>
    </location>
</feature>
<dbReference type="EMBL" id="WHPN01000283">
    <property type="protein sequence ID" value="KAF4408208.1"/>
    <property type="molecule type" value="Genomic_DNA"/>
</dbReference>
<protein>
    <submittedName>
        <fullName evidence="2">Aminoglycoside phosphotransferase family protein</fullName>
    </submittedName>
</protein>
<dbReference type="SUPFAM" id="SSF56112">
    <property type="entry name" value="Protein kinase-like (PK-like)"/>
    <property type="match status" value="1"/>
</dbReference>
<dbReference type="InterPro" id="IPR011009">
    <property type="entry name" value="Kinase-like_dom_sf"/>
</dbReference>
<dbReference type="InterPro" id="IPR002575">
    <property type="entry name" value="Aminoglycoside_PTrfase"/>
</dbReference>
<dbReference type="Pfam" id="PF01636">
    <property type="entry name" value="APH"/>
    <property type="match status" value="1"/>
</dbReference>
<organism evidence="2 3">
    <name type="scientific">Streptomyces lycii</name>
    <dbReference type="NCBI Taxonomy" id="2654337"/>
    <lineage>
        <taxon>Bacteria</taxon>
        <taxon>Bacillati</taxon>
        <taxon>Actinomycetota</taxon>
        <taxon>Actinomycetes</taxon>
        <taxon>Kitasatosporales</taxon>
        <taxon>Streptomycetaceae</taxon>
        <taxon>Streptomyces</taxon>
    </lineage>
</organism>
<name>A0ABQ7FJQ4_9ACTN</name>
<evidence type="ECO:0000313" key="2">
    <source>
        <dbReference type="EMBL" id="KAF4408208.1"/>
    </source>
</evidence>
<dbReference type="Gene3D" id="3.30.200.20">
    <property type="entry name" value="Phosphorylase Kinase, domain 1"/>
    <property type="match status" value="1"/>
</dbReference>
<reference evidence="2 3" key="1">
    <citation type="submission" date="2019-10" db="EMBL/GenBank/DDBJ databases">
        <title>Streptomyces tenebrisbrunneis sp.nov., an endogenous actinomycete isolated from of Lycium ruthenicum.</title>
        <authorList>
            <person name="Ma L."/>
        </authorList>
    </citation>
    <scope>NUCLEOTIDE SEQUENCE [LARGE SCALE GENOMIC DNA]</scope>
    <source>
        <strain evidence="2 3">TRM 66187</strain>
    </source>
</reference>
<dbReference type="CDD" id="cd05155">
    <property type="entry name" value="APH_ChoK_like_1"/>
    <property type="match status" value="1"/>
</dbReference>
<evidence type="ECO:0000259" key="1">
    <source>
        <dbReference type="Pfam" id="PF01636"/>
    </source>
</evidence>
<evidence type="ECO:0000313" key="3">
    <source>
        <dbReference type="Proteomes" id="UP000621266"/>
    </source>
</evidence>
<dbReference type="PANTHER" id="PTHR21310:SF42">
    <property type="entry name" value="BIFUNCTIONAL AAC_APH"/>
    <property type="match status" value="1"/>
</dbReference>